<sequence>MVKTFESDRWLLGFREVCLSACAESSIWTKFCEVDLITSATQLLHNPSPIIPKDLIRLEYHLLQPVRTHNIGKMKFDLIRKNGTSEKNTITVEHTYVEGAEMYLSDLIVFPLIHICFNIYGVENISDVLPLTCKWYNLMLSQSRILFCTKIFVIEKLFVNQPLKVPEVKMESLYKCDPKRCKTSEKLFTKQEDIENALQIIDSINILHEYEYNFDSLLSKNFSWDDVPFHAHPKGGNLPDERLCRKMEQIENVVKAVLAITHKKDIIVDFCCGGGHVGILLAHLLPSCFVLLLDNKEHSLKKAHDRINELNLKNIFIIQSNIDYFKGKFQIGVTLHACGVATDLVINNCIQNRSKFVVAPCCYGKLQQNHILHYPKSNLMKNSMTVRDYMVLGHSADQTHKEEYSKSDQGEKCMRTIDVDRCLHAKENAYNVYLTKMIPFTCSPKNNLIIGVPE</sequence>
<reference evidence="2" key="1">
    <citation type="journal article" date="2018" name="J. Econ. Entomol.">
        <title>Reference Gene Selection in Phenacoccus solenopsis Tinsley (Hemiptera: Pseudococcidae) and Their Normalization Impact on Gene Expression in RNAi Studies.</title>
        <authorList>
            <person name="Singh S."/>
            <person name="Pandher S."/>
            <person name="Gupta M."/>
            <person name="Kaur G."/>
            <person name="Rathore P."/>
        </authorList>
    </citation>
    <scope>NUCLEOTIDE SEQUENCE</scope>
</reference>
<proteinExistence type="evidence at transcript level"/>
<dbReference type="InterPro" id="IPR025714">
    <property type="entry name" value="Methyltranfer_dom"/>
</dbReference>
<dbReference type="Pfam" id="PF13679">
    <property type="entry name" value="Methyltransf_32"/>
    <property type="match status" value="1"/>
</dbReference>
<protein>
    <submittedName>
        <fullName evidence="2">Glutathione S-transferase</fullName>
    </submittedName>
</protein>
<dbReference type="Gene3D" id="3.40.50.150">
    <property type="entry name" value="Vaccinia Virus protein VP39"/>
    <property type="match status" value="1"/>
</dbReference>
<keyword evidence="2" id="KW-0808">Transferase</keyword>
<accession>A0A3G2KX29</accession>
<dbReference type="PANTHER" id="PTHR13369">
    <property type="match status" value="1"/>
</dbReference>
<dbReference type="InterPro" id="IPR029063">
    <property type="entry name" value="SAM-dependent_MTases_sf"/>
</dbReference>
<dbReference type="GO" id="GO:0016740">
    <property type="term" value="F:transferase activity"/>
    <property type="evidence" value="ECO:0007669"/>
    <property type="project" value="UniProtKB-KW"/>
</dbReference>
<dbReference type="GO" id="GO:0005737">
    <property type="term" value="C:cytoplasm"/>
    <property type="evidence" value="ECO:0007669"/>
    <property type="project" value="TreeGrafter"/>
</dbReference>
<dbReference type="AlphaFoldDB" id="A0A3G2KX29"/>
<feature type="domain" description="Methyltransferase" evidence="1">
    <location>
        <begin position="245"/>
        <end position="368"/>
    </location>
</feature>
<dbReference type="PANTHER" id="PTHR13369:SF0">
    <property type="entry name" value="GLUTATHIONE S-TRANSFERASE C-TERMINAL DOMAIN-CONTAINING PROTEIN"/>
    <property type="match status" value="1"/>
</dbReference>
<dbReference type="EMBL" id="MH712880">
    <property type="protein sequence ID" value="AYN64387.1"/>
    <property type="molecule type" value="mRNA"/>
</dbReference>
<name>A0A3G2KX29_9HEMI</name>
<dbReference type="FunFam" id="3.40.50.150:FF:000725">
    <property type="entry name" value="Glutathione S-transferase, C-terminal domain-containing"/>
    <property type="match status" value="1"/>
</dbReference>
<dbReference type="SUPFAM" id="SSF53335">
    <property type="entry name" value="S-adenosyl-L-methionine-dependent methyltransferases"/>
    <property type="match status" value="1"/>
</dbReference>
<organism evidence="2">
    <name type="scientific">Phenacoccus solenopsis</name>
    <name type="common">Solenopsis mealybug</name>
    <dbReference type="NCBI Taxonomy" id="483260"/>
    <lineage>
        <taxon>Eukaryota</taxon>
        <taxon>Metazoa</taxon>
        <taxon>Ecdysozoa</taxon>
        <taxon>Arthropoda</taxon>
        <taxon>Hexapoda</taxon>
        <taxon>Insecta</taxon>
        <taxon>Pterygota</taxon>
        <taxon>Neoptera</taxon>
        <taxon>Paraneoptera</taxon>
        <taxon>Hemiptera</taxon>
        <taxon>Sternorrhyncha</taxon>
        <taxon>Coccoidea</taxon>
        <taxon>Pseudococcidae</taxon>
        <taxon>Phenacoccus</taxon>
    </lineage>
</organism>
<evidence type="ECO:0000313" key="2">
    <source>
        <dbReference type="EMBL" id="AYN64387.1"/>
    </source>
</evidence>
<evidence type="ECO:0000259" key="1">
    <source>
        <dbReference type="Pfam" id="PF13679"/>
    </source>
</evidence>